<dbReference type="RefSeq" id="WP_261694925.1">
    <property type="nucleotide sequence ID" value="NZ_CP104694.1"/>
</dbReference>
<keyword evidence="2 5" id="KW-0328">Glycosyltransferase</keyword>
<evidence type="ECO:0000256" key="2">
    <source>
        <dbReference type="ARBA" id="ARBA00022676"/>
    </source>
</evidence>
<keyword evidence="3 5" id="KW-0808">Transferase</keyword>
<accession>A0ABY6BEI6</accession>
<dbReference type="Proteomes" id="UP001064632">
    <property type="component" value="Chromosome"/>
</dbReference>
<evidence type="ECO:0000256" key="3">
    <source>
        <dbReference type="ARBA" id="ARBA00022679"/>
    </source>
</evidence>
<dbReference type="GO" id="GO:0016757">
    <property type="term" value="F:glycosyltransferase activity"/>
    <property type="evidence" value="ECO:0007669"/>
    <property type="project" value="UniProtKB-KW"/>
</dbReference>
<dbReference type="InterPro" id="IPR029044">
    <property type="entry name" value="Nucleotide-diphossugar_trans"/>
</dbReference>
<name>A0ABY6BEI6_9GAMM</name>
<evidence type="ECO:0000256" key="1">
    <source>
        <dbReference type="ARBA" id="ARBA00006739"/>
    </source>
</evidence>
<keyword evidence="6" id="KW-1185">Reference proteome</keyword>
<evidence type="ECO:0000259" key="4">
    <source>
        <dbReference type="Pfam" id="PF00535"/>
    </source>
</evidence>
<dbReference type="EMBL" id="CP104694">
    <property type="protein sequence ID" value="UXI67957.1"/>
    <property type="molecule type" value="Genomic_DNA"/>
</dbReference>
<sequence>MNAARPLSVVLLAWNRWDLTRRALDTLLATDCTGAQIIVVDNGSTDGTAEGLRDYHDRVRVLTLPRNLGFVRGNNAGIDLAGPTHDIVLLNNDLELRQHDWLLRLRECAYAAADIGIAGCRLVDGEGRLLHAGTVVMPDDGIGVQLASGRVERDVGQYTAPSRDVQGVVFAAVLIRREVIAAIGPLHTDYDTYVEDTDYCLRARAAGFRTVLCGSVSLVHRQHGSTADNAAHRQDLLATGRATFLRHWGGELASRYGRRVMLFGALDFPRATAEWLRPLVRAMDQAGIDVRYRPLHAPVLPAAIAETPDSQDHVLNTIRRRVPLSNVPLLAAGDPALWLTLPTAGFRIGILPDDPFALDACQRAGMQAMDMLWVTREWLVERVRKTGFKGNIHIVPWGVDPDYAHPGIGATHNPHGEFVVAATLRWNEADAPWRLMQVFARAFRREDPVRLVLWVDAPGIDLAAATRAVALNPHGGRVTVLPRPLLPEEQRNGLLAAADAYLALTATPGQGYAALRALAMGKPVIVPATALPCDGVDIPRAFRLPSEPAAAVDLAAVDALRRLVRDVKERQAWPDRCGATLRQERRWLDTAQLMRQLLEQLDGQARPAPRERPPARAQGLVVLGMHRSGTSCVSGLLQLMGAYGGSAAGFLSNPAENARGFLERGDVHAACVEALRLRGGDWSIPLGWDAEALPASRARLRAALRTPLDDLSAAGLWFLKEPRLCLLMPELDDLAADAVFVHVVRAPAAVAASIARRDGLTIPHALALWEHYNLQAFAATKARRRVLVDYHALLDDPLRVTAALHTRLLELGVRGLRRPCAEEIHAWVGAPLASQRHARLPHVSAAQSEFWALLESGRVLLDAPLPALSASSEALLLQLAGEHRQALRREREDRRDG</sequence>
<dbReference type="SUPFAM" id="SSF52540">
    <property type="entry name" value="P-loop containing nucleoside triphosphate hydrolases"/>
    <property type="match status" value="1"/>
</dbReference>
<dbReference type="CDD" id="cd04186">
    <property type="entry name" value="GT_2_like_c"/>
    <property type="match status" value="1"/>
</dbReference>
<dbReference type="Gene3D" id="3.40.50.300">
    <property type="entry name" value="P-loop containing nucleotide triphosphate hydrolases"/>
    <property type="match status" value="1"/>
</dbReference>
<organism evidence="5 6">
    <name type="scientific">Tahibacter amnicola</name>
    <dbReference type="NCBI Taxonomy" id="2976241"/>
    <lineage>
        <taxon>Bacteria</taxon>
        <taxon>Pseudomonadati</taxon>
        <taxon>Pseudomonadota</taxon>
        <taxon>Gammaproteobacteria</taxon>
        <taxon>Lysobacterales</taxon>
        <taxon>Rhodanobacteraceae</taxon>
        <taxon>Tahibacter</taxon>
    </lineage>
</organism>
<reference evidence="5" key="1">
    <citation type="submission" date="2022-09" db="EMBL/GenBank/DDBJ databases">
        <title>Tahibacter sp. nov., isolated from a fresh water.</title>
        <authorList>
            <person name="Baek J.H."/>
            <person name="Lee J.K."/>
            <person name="Kim J.M."/>
            <person name="Jeon C.O."/>
        </authorList>
    </citation>
    <scope>NUCLEOTIDE SEQUENCE</scope>
    <source>
        <strain evidence="5">W38</strain>
    </source>
</reference>
<gene>
    <name evidence="5" type="ORF">N4264_25055</name>
</gene>
<dbReference type="PANTHER" id="PTHR43179:SF12">
    <property type="entry name" value="GALACTOFURANOSYLTRANSFERASE GLFT2"/>
    <property type="match status" value="1"/>
</dbReference>
<dbReference type="InterPro" id="IPR027417">
    <property type="entry name" value="P-loop_NTPase"/>
</dbReference>
<evidence type="ECO:0000313" key="5">
    <source>
        <dbReference type="EMBL" id="UXI67957.1"/>
    </source>
</evidence>
<dbReference type="InterPro" id="IPR001173">
    <property type="entry name" value="Glyco_trans_2-like"/>
</dbReference>
<dbReference type="EC" id="2.4.-.-" evidence="5"/>
<proteinExistence type="inferred from homology"/>
<comment type="similarity">
    <text evidence="1">Belongs to the glycosyltransferase 2 family.</text>
</comment>
<dbReference type="PANTHER" id="PTHR43179">
    <property type="entry name" value="RHAMNOSYLTRANSFERASE WBBL"/>
    <property type="match status" value="1"/>
</dbReference>
<dbReference type="SUPFAM" id="SSF53448">
    <property type="entry name" value="Nucleotide-diphospho-sugar transferases"/>
    <property type="match status" value="1"/>
</dbReference>
<dbReference type="Gene3D" id="3.90.550.10">
    <property type="entry name" value="Spore Coat Polysaccharide Biosynthesis Protein SpsA, Chain A"/>
    <property type="match status" value="1"/>
</dbReference>
<feature type="domain" description="Glycosyltransferase 2-like" evidence="4">
    <location>
        <begin position="8"/>
        <end position="125"/>
    </location>
</feature>
<dbReference type="Gene3D" id="3.40.50.2000">
    <property type="entry name" value="Glycogen Phosphorylase B"/>
    <property type="match status" value="1"/>
</dbReference>
<dbReference type="SUPFAM" id="SSF53756">
    <property type="entry name" value="UDP-Glycosyltransferase/glycogen phosphorylase"/>
    <property type="match status" value="1"/>
</dbReference>
<protein>
    <submittedName>
        <fullName evidence="5">Glycosyltransferase</fullName>
        <ecNumber evidence="5">2.4.-.-</ecNumber>
    </submittedName>
</protein>
<dbReference type="Pfam" id="PF00535">
    <property type="entry name" value="Glycos_transf_2"/>
    <property type="match status" value="1"/>
</dbReference>
<evidence type="ECO:0000313" key="6">
    <source>
        <dbReference type="Proteomes" id="UP001064632"/>
    </source>
</evidence>